<organism evidence="2 3">
    <name type="scientific">Haemaphysalis longicornis</name>
    <name type="common">Bush tick</name>
    <dbReference type="NCBI Taxonomy" id="44386"/>
    <lineage>
        <taxon>Eukaryota</taxon>
        <taxon>Metazoa</taxon>
        <taxon>Ecdysozoa</taxon>
        <taxon>Arthropoda</taxon>
        <taxon>Chelicerata</taxon>
        <taxon>Arachnida</taxon>
        <taxon>Acari</taxon>
        <taxon>Parasitiformes</taxon>
        <taxon>Ixodida</taxon>
        <taxon>Ixodoidea</taxon>
        <taxon>Ixodidae</taxon>
        <taxon>Haemaphysalinae</taxon>
        <taxon>Haemaphysalis</taxon>
    </lineage>
</organism>
<keyword evidence="3" id="KW-1185">Reference proteome</keyword>
<dbReference type="EMBL" id="JABSTR010002891">
    <property type="protein sequence ID" value="KAH9384660.1"/>
    <property type="molecule type" value="Genomic_DNA"/>
</dbReference>
<evidence type="ECO:0000256" key="1">
    <source>
        <dbReference type="SAM" id="Coils"/>
    </source>
</evidence>
<dbReference type="AlphaFoldDB" id="A0A9J6HBA9"/>
<dbReference type="VEuPathDB" id="VectorBase:HLOH_065030"/>
<reference evidence="2 3" key="1">
    <citation type="journal article" date="2020" name="Cell">
        <title>Large-Scale Comparative Analyses of Tick Genomes Elucidate Their Genetic Diversity and Vector Capacities.</title>
        <authorList>
            <consortium name="Tick Genome and Microbiome Consortium (TIGMIC)"/>
            <person name="Jia N."/>
            <person name="Wang J."/>
            <person name="Shi W."/>
            <person name="Du L."/>
            <person name="Sun Y."/>
            <person name="Zhan W."/>
            <person name="Jiang J.F."/>
            <person name="Wang Q."/>
            <person name="Zhang B."/>
            <person name="Ji P."/>
            <person name="Bell-Sakyi L."/>
            <person name="Cui X.M."/>
            <person name="Yuan T.T."/>
            <person name="Jiang B.G."/>
            <person name="Yang W.F."/>
            <person name="Lam T.T."/>
            <person name="Chang Q.C."/>
            <person name="Ding S.J."/>
            <person name="Wang X.J."/>
            <person name="Zhu J.G."/>
            <person name="Ruan X.D."/>
            <person name="Zhao L."/>
            <person name="Wei J.T."/>
            <person name="Ye R.Z."/>
            <person name="Que T.C."/>
            <person name="Du C.H."/>
            <person name="Zhou Y.H."/>
            <person name="Cheng J.X."/>
            <person name="Dai P.F."/>
            <person name="Guo W.B."/>
            <person name="Han X.H."/>
            <person name="Huang E.J."/>
            <person name="Li L.F."/>
            <person name="Wei W."/>
            <person name="Gao Y.C."/>
            <person name="Liu J.Z."/>
            <person name="Shao H.Z."/>
            <person name="Wang X."/>
            <person name="Wang C.C."/>
            <person name="Yang T.C."/>
            <person name="Huo Q.B."/>
            <person name="Li W."/>
            <person name="Chen H.Y."/>
            <person name="Chen S.E."/>
            <person name="Zhou L.G."/>
            <person name="Ni X.B."/>
            <person name="Tian J.H."/>
            <person name="Sheng Y."/>
            <person name="Liu T."/>
            <person name="Pan Y.S."/>
            <person name="Xia L.Y."/>
            <person name="Li J."/>
            <person name="Zhao F."/>
            <person name="Cao W.C."/>
        </authorList>
    </citation>
    <scope>NUCLEOTIDE SEQUENCE [LARGE SCALE GENOMIC DNA]</scope>
    <source>
        <strain evidence="2">HaeL-2018</strain>
    </source>
</reference>
<protein>
    <submittedName>
        <fullName evidence="2">Uncharacterized protein</fullName>
    </submittedName>
</protein>
<gene>
    <name evidence="2" type="ORF">HPB48_026669</name>
</gene>
<dbReference type="OrthoDB" id="72637at2759"/>
<dbReference type="PANTHER" id="PTHR37558">
    <property type="entry name" value="HTH CENPB-TYPE DOMAIN-CONTAINING PROTEIN"/>
    <property type="match status" value="1"/>
</dbReference>
<name>A0A9J6HBA9_HAELO</name>
<proteinExistence type="predicted"/>
<evidence type="ECO:0000313" key="3">
    <source>
        <dbReference type="Proteomes" id="UP000821853"/>
    </source>
</evidence>
<comment type="caution">
    <text evidence="2">The sequence shown here is derived from an EMBL/GenBank/DDBJ whole genome shotgun (WGS) entry which is preliminary data.</text>
</comment>
<dbReference type="Proteomes" id="UP000821853">
    <property type="component" value="Unassembled WGS sequence"/>
</dbReference>
<evidence type="ECO:0000313" key="2">
    <source>
        <dbReference type="EMBL" id="KAH9384660.1"/>
    </source>
</evidence>
<dbReference type="PANTHER" id="PTHR37558:SF1">
    <property type="entry name" value="HTH CENPB-TYPE DOMAIN-CONTAINING PROTEIN"/>
    <property type="match status" value="1"/>
</dbReference>
<sequence length="152" mass="17231">MLAYVRNLNPSKDPMEWTEIASKMQELLQQQFTARAVRDRTELLLGQYASADWSNLRRSGTEENYEKWESLLQELLDMAREYRVRIHAPRRTSTAPAVRAVRTREPQIASTTASVRISAAQSTDIFAAKNSARNAETPLSPSYLRAFASLAV</sequence>
<feature type="coiled-coil region" evidence="1">
    <location>
        <begin position="58"/>
        <end position="85"/>
    </location>
</feature>
<keyword evidence="1" id="KW-0175">Coiled coil</keyword>
<accession>A0A9J6HBA9</accession>